<proteinExistence type="predicted"/>
<dbReference type="RefSeq" id="WP_166324139.1">
    <property type="nucleotide sequence ID" value="NZ_CP049916.1"/>
</dbReference>
<reference evidence="1 2" key="1">
    <citation type="submission" date="2020-03" db="EMBL/GenBank/DDBJ databases">
        <authorList>
            <person name="Zhu W."/>
        </authorList>
    </citation>
    <scope>NUCLEOTIDE SEQUENCE [LARGE SCALE GENOMIC DNA]</scope>
    <source>
        <strain evidence="1 2">185</strain>
    </source>
</reference>
<keyword evidence="2" id="KW-1185">Reference proteome</keyword>
<dbReference type="KEGG" id="alj:G8D99_07860"/>
<dbReference type="AlphaFoldDB" id="A0A6G8S463"/>
<protein>
    <submittedName>
        <fullName evidence="1">Uncharacterized protein</fullName>
    </submittedName>
</protein>
<gene>
    <name evidence="1" type="ORF">G8D99_07860</name>
</gene>
<evidence type="ECO:0000313" key="1">
    <source>
        <dbReference type="EMBL" id="QIO08935.1"/>
    </source>
</evidence>
<organism evidence="1 2">
    <name type="scientific">Acinetobacter lanii</name>
    <dbReference type="NCBI Taxonomy" id="2715163"/>
    <lineage>
        <taxon>Bacteria</taxon>
        <taxon>Pseudomonadati</taxon>
        <taxon>Pseudomonadota</taxon>
        <taxon>Gammaproteobacteria</taxon>
        <taxon>Moraxellales</taxon>
        <taxon>Moraxellaceae</taxon>
        <taxon>Acinetobacter</taxon>
    </lineage>
</organism>
<dbReference type="Proteomes" id="UP000501939">
    <property type="component" value="Chromosome"/>
</dbReference>
<sequence>MIRQKLEAKDYSILHDIQTWEDWAEIEECYSKLSSNFCTTDEQSYQRQENRLNVNINGTTWKPITREYSCDQDIDIEVFFNNLRDKAYEKLENVSLEDRIKEFDGFNLSCFHCAIRTENLAIRLCPICNRRLTSFIVNWEKD</sequence>
<dbReference type="EMBL" id="CP049916">
    <property type="protein sequence ID" value="QIO08935.1"/>
    <property type="molecule type" value="Genomic_DNA"/>
</dbReference>
<evidence type="ECO:0000313" key="2">
    <source>
        <dbReference type="Proteomes" id="UP000501939"/>
    </source>
</evidence>
<accession>A0A6G8S463</accession>
<name>A0A6G8S463_9GAMM</name>